<dbReference type="Gene3D" id="3.90.700.10">
    <property type="entry name" value="Succinate dehydrogenase/fumarate reductase flavoprotein, catalytic domain"/>
    <property type="match status" value="1"/>
</dbReference>
<dbReference type="InterPro" id="IPR036188">
    <property type="entry name" value="FAD/NAD-bd_sf"/>
</dbReference>
<keyword evidence="2" id="KW-0560">Oxidoreductase</keyword>
<dbReference type="PANTHER" id="PTHR31300">
    <property type="entry name" value="LIPASE"/>
    <property type="match status" value="1"/>
</dbReference>
<dbReference type="Gene3D" id="3.50.50.60">
    <property type="entry name" value="FAD/NAD(P)-binding domain"/>
    <property type="match status" value="1"/>
</dbReference>
<dbReference type="PANTHER" id="PTHR31300:SF38">
    <property type="entry name" value="FAD-DEPENDENT OXIDOREDUCTASE 2 FAD BINDING DOMAIN-CONTAINING PROTEIN"/>
    <property type="match status" value="1"/>
</dbReference>
<sequence>MRKLCPNVDRDDGLETVLEIPIPEELFSGMGNNVALRCQNMMTWMKAQTADKLSQPLIAARINELRFLLYLVGSPLIPLQVQVGHSVHKPVKDSSIQASTAKYIVQQYIAATGGPAALNAVNSMCVIGQVKMTASEFHQGDDSNVNLKSNDEMGGFILWQKDPDLWCLELVVSGCKVICGSNGRLSWRHSSNQQTPSSTGTPRPLRRFLQGLDPRSTANMFLDATCIGEKIINGEDCFILKLETSPAVREAQSGPEFEIIHHTIWGYFSQRSGLLIQFEDSRLLSMRTKEGDVFWETSAESVMDDYRYVDDVNIAHGGKTTVTVFRYGEASANHRRQMTEKWRIEEVDFNIWGLSVGRPIVVPDRTGHALLPTLYGQAMKHNTHFFVEYLALDLLMASDGICQGVIALNMEDGTLHRFRSAQTILATGCKYAHMMAAVFFSRVMEEHTSLQPQHIHAHNLSSPKVSILCGILRNSEGERFMERYAPTAKDLASRDVVSRSVTMEIREGRGVGSYLSPFESSSTRSSERKASRRQLQFLLVLMSPKSQFQSCPLFTTTWVVSQRREWIMRCIKASLGANSLLDILVFGRACANRVAEISKPGETLEENAGKKIIEWLNKLRHSSGSLPTSSIRLNMQLSSAPKKHWKKVKWKNLFS</sequence>
<dbReference type="EMBL" id="LR031573">
    <property type="protein sequence ID" value="VDC93495.1"/>
    <property type="molecule type" value="Genomic_DNA"/>
</dbReference>
<accession>A0A3P6AUL0</accession>
<evidence type="ECO:0000256" key="2">
    <source>
        <dbReference type="ARBA" id="ARBA00023002"/>
    </source>
</evidence>
<dbReference type="SUPFAM" id="SSF56425">
    <property type="entry name" value="Succinate dehydrogenase/fumarate reductase flavoprotein, catalytic domain"/>
    <property type="match status" value="1"/>
</dbReference>
<proteinExistence type="predicted"/>
<reference evidence="4" key="1">
    <citation type="submission" date="2018-11" db="EMBL/GenBank/DDBJ databases">
        <authorList>
            <consortium name="Genoscope - CEA"/>
            <person name="William W."/>
        </authorList>
    </citation>
    <scope>NUCLEOTIDE SEQUENCE</scope>
</reference>
<gene>
    <name evidence="4" type="ORF">BRAA02T09358Z</name>
</gene>
<dbReference type="GO" id="GO:0016491">
    <property type="term" value="F:oxidoreductase activity"/>
    <property type="evidence" value="ECO:0007669"/>
    <property type="project" value="UniProtKB-KW"/>
</dbReference>
<feature type="domain" description="FAD-dependent oxidoreductase 2 FAD-binding" evidence="3">
    <location>
        <begin position="451"/>
        <end position="510"/>
    </location>
</feature>
<evidence type="ECO:0000313" key="4">
    <source>
        <dbReference type="EMBL" id="VDC93495.1"/>
    </source>
</evidence>
<protein>
    <recommendedName>
        <fullName evidence="3">FAD-dependent oxidoreductase 2 FAD-binding domain-containing protein</fullName>
    </recommendedName>
</protein>
<evidence type="ECO:0000256" key="1">
    <source>
        <dbReference type="ARBA" id="ARBA00022630"/>
    </source>
</evidence>
<feature type="domain" description="FAD-dependent oxidoreductase 2 FAD-binding" evidence="3">
    <location>
        <begin position="361"/>
        <end position="429"/>
    </location>
</feature>
<evidence type="ECO:0000259" key="3">
    <source>
        <dbReference type="Pfam" id="PF00890"/>
    </source>
</evidence>
<dbReference type="InterPro" id="IPR006873">
    <property type="entry name" value="DUF620"/>
</dbReference>
<dbReference type="InterPro" id="IPR003953">
    <property type="entry name" value="FAD-dep_OxRdtase_2_FAD-bd"/>
</dbReference>
<dbReference type="InterPro" id="IPR027477">
    <property type="entry name" value="Succ_DH/fumarate_Rdtase_cat_sf"/>
</dbReference>
<organism evidence="4">
    <name type="scientific">Brassica campestris</name>
    <name type="common">Field mustard</name>
    <dbReference type="NCBI Taxonomy" id="3711"/>
    <lineage>
        <taxon>Eukaryota</taxon>
        <taxon>Viridiplantae</taxon>
        <taxon>Streptophyta</taxon>
        <taxon>Embryophyta</taxon>
        <taxon>Tracheophyta</taxon>
        <taxon>Spermatophyta</taxon>
        <taxon>Magnoliopsida</taxon>
        <taxon>eudicotyledons</taxon>
        <taxon>Gunneridae</taxon>
        <taxon>Pentapetalae</taxon>
        <taxon>rosids</taxon>
        <taxon>malvids</taxon>
        <taxon>Brassicales</taxon>
        <taxon>Brassicaceae</taxon>
        <taxon>Brassiceae</taxon>
        <taxon>Brassica</taxon>
    </lineage>
</organism>
<keyword evidence="1" id="KW-0285">Flavoprotein</keyword>
<dbReference type="SUPFAM" id="SSF51905">
    <property type="entry name" value="FAD/NAD(P)-binding domain"/>
    <property type="match status" value="1"/>
</dbReference>
<dbReference type="Pfam" id="PF04788">
    <property type="entry name" value="DUF620"/>
    <property type="match status" value="1"/>
</dbReference>
<dbReference type="Pfam" id="PF00890">
    <property type="entry name" value="FAD_binding_2"/>
    <property type="match status" value="2"/>
</dbReference>
<dbReference type="AlphaFoldDB" id="A0A3P6AUL0"/>
<name>A0A3P6AUL0_BRACM</name>